<gene>
    <name evidence="2" type="ORF">METZ01_LOCUS61179</name>
</gene>
<proteinExistence type="inferred from homology"/>
<dbReference type="HAMAP" id="MF_01411">
    <property type="entry name" value="LPS_assembly_LptD"/>
    <property type="match status" value="1"/>
</dbReference>
<organism evidence="2">
    <name type="scientific">marine metagenome</name>
    <dbReference type="NCBI Taxonomy" id="408172"/>
    <lineage>
        <taxon>unclassified sequences</taxon>
        <taxon>metagenomes</taxon>
        <taxon>ecological metagenomes</taxon>
    </lineage>
</organism>
<sequence>MRFFLTIILVIVVLGVTLNAYAIEHDLNSSVCLANTIAKNSETPSDSSQSLSFEAGSIQAELGNQIDIQEKIRITSGNSIITADQASYDEQLGVLTIPNNISFENNDLIIFGKSAEIKTKDKTTIINNTNYQIFSIPARGTAGEIRMQNNNIDLSQVTFSTCTSIDDSWELSAQSIKIDNLAGIGEARNLVFNFKDIPVLFLPYLSFPTGDQRKSGLLTPSFGKSSKKGIEISLPYYWNIASNIDLKTTPTLMTKRGIMLSSELRYMTAHQNGVTQIDHLPNDDKTKKSRTYISHNQVLNLGSNWRMNLNGEYVSDNNYFEDLTGTMSSTSRTHLLREIQLEKFSENWFMEIGMDHYQIIDDSVIDEKKPYRRLPYFNFSGFWHNDKLGLDYVLDSEIVFFDKPETIRGSRFHMMPEISAPLNFNGIEITPAIGMDLTKYNLHNSNQNYLSNNTASPERAVPIYSLDLTGVFKKTWKNGGYLQTLEPRILGVYIPYRNQDDFPIFDTIVPDMNLIQMFRKNRYVGQDRLGDTSQITYGITTKVFAANKAMPLFGFTLGQIRYFKDRKVALPAETKLTEDSSGYMAMMNMTLNKNWSMKLGHMWNTYSNKSMKTTARFQYKSEQSEIFNLTYRYRRNMLKQMDVSFSWPVRDQWNVVGRYNYSILDRRVLEHFVGLEYESCCWGIRLITRKHLAYRNGETDSSVSLEFIFKGLTNLGDPVESLLGRGILGYDMP</sequence>
<evidence type="ECO:0000259" key="1">
    <source>
        <dbReference type="Pfam" id="PF04453"/>
    </source>
</evidence>
<reference evidence="2" key="1">
    <citation type="submission" date="2018-05" db="EMBL/GenBank/DDBJ databases">
        <authorList>
            <person name="Lanie J.A."/>
            <person name="Ng W.-L."/>
            <person name="Kazmierczak K.M."/>
            <person name="Andrzejewski T.M."/>
            <person name="Davidsen T.M."/>
            <person name="Wayne K.J."/>
            <person name="Tettelin H."/>
            <person name="Glass J.I."/>
            <person name="Rusch D."/>
            <person name="Podicherti R."/>
            <person name="Tsui H.-C.T."/>
            <person name="Winkler M.E."/>
        </authorList>
    </citation>
    <scope>NUCLEOTIDE SEQUENCE</scope>
</reference>
<name>A0A381SWD0_9ZZZZ</name>
<dbReference type="GO" id="GO:1990351">
    <property type="term" value="C:transporter complex"/>
    <property type="evidence" value="ECO:0007669"/>
    <property type="project" value="TreeGrafter"/>
</dbReference>
<dbReference type="InterPro" id="IPR050218">
    <property type="entry name" value="LptD"/>
</dbReference>
<feature type="domain" description="LptD C-terminal" evidence="1">
    <location>
        <begin position="289"/>
        <end position="653"/>
    </location>
</feature>
<dbReference type="EMBL" id="UINC01003673">
    <property type="protein sequence ID" value="SVA08325.1"/>
    <property type="molecule type" value="Genomic_DNA"/>
</dbReference>
<dbReference type="GO" id="GO:0015920">
    <property type="term" value="P:lipopolysaccharide transport"/>
    <property type="evidence" value="ECO:0007669"/>
    <property type="project" value="InterPro"/>
</dbReference>
<dbReference type="GO" id="GO:0043165">
    <property type="term" value="P:Gram-negative-bacterium-type cell outer membrane assembly"/>
    <property type="evidence" value="ECO:0007669"/>
    <property type="project" value="InterPro"/>
</dbReference>
<dbReference type="PANTHER" id="PTHR30189:SF1">
    <property type="entry name" value="LPS-ASSEMBLY PROTEIN LPTD"/>
    <property type="match status" value="1"/>
</dbReference>
<evidence type="ECO:0000313" key="2">
    <source>
        <dbReference type="EMBL" id="SVA08325.1"/>
    </source>
</evidence>
<dbReference type="GO" id="GO:0009279">
    <property type="term" value="C:cell outer membrane"/>
    <property type="evidence" value="ECO:0007669"/>
    <property type="project" value="InterPro"/>
</dbReference>
<dbReference type="InterPro" id="IPR007543">
    <property type="entry name" value="LptD_C"/>
</dbReference>
<dbReference type="InterPro" id="IPR020889">
    <property type="entry name" value="LipoPS_assembly_LptD"/>
</dbReference>
<accession>A0A381SWD0</accession>
<dbReference type="AlphaFoldDB" id="A0A381SWD0"/>
<dbReference type="PANTHER" id="PTHR30189">
    <property type="entry name" value="LPS-ASSEMBLY PROTEIN"/>
    <property type="match status" value="1"/>
</dbReference>
<dbReference type="Pfam" id="PF04453">
    <property type="entry name" value="LptD"/>
    <property type="match status" value="1"/>
</dbReference>
<protein>
    <recommendedName>
        <fullName evidence="1">LptD C-terminal domain-containing protein</fullName>
    </recommendedName>
</protein>